<dbReference type="PROSITE" id="PS00163">
    <property type="entry name" value="FUMARATE_LYASES"/>
    <property type="match status" value="1"/>
</dbReference>
<evidence type="ECO:0000256" key="4">
    <source>
        <dbReference type="ARBA" id="ARBA00008273"/>
    </source>
</evidence>
<dbReference type="InterPro" id="IPR020557">
    <property type="entry name" value="Fumarate_lyase_CS"/>
</dbReference>
<dbReference type="SMART" id="SM00998">
    <property type="entry name" value="ADSL_C"/>
    <property type="match status" value="1"/>
</dbReference>
<dbReference type="InterPro" id="IPR008948">
    <property type="entry name" value="L-Aspartase-like"/>
</dbReference>
<dbReference type="Pfam" id="PF10397">
    <property type="entry name" value="ADSL_C"/>
    <property type="match status" value="1"/>
</dbReference>
<sequence>MSRMPNAAGRMISTPDVRLATLMDLPQLTPTKSALDAKYDTYQNPLNSRYCSAEMKYIFSPRNRFTTWRELWVWLAESERELGLDISEEAIEQLKDHMKIQDYEFETAAAEEKRRRHDVMAHVHTYGLAAPAAAGIIHWGATSCYVTDNADLLFLRDALDLLLPKLAAVIQKLAKFAVQYRSMPALGYTHGQAAQLVTVGKRATIWIEDLLDDLHNLEHARERLLTKFRGVKGTTGTQASFLAIFKGDHSKVKKLDELVTQKASFKAATRSTTQTYSRKIDVDILHALSSFGCTAERVGGDIRHLAMFKELEEPFEPDQIGSSAMAYKRNPMRSERLCSLGRKLATFSTDAEQTYKSQWLERSLDDSAIRRITLPESFLCADACLILLNNVSSGLVVNEAIIKQRIDLELPFMATENVIMAMVDKGISRQDTHEEIRVLSHQAGAVVKQEGKANDLIDRIRNTKFFEPIIPDLEALTDPKTFIGRCPEIVDEVVEYDVKPALERYEDVIGRLGDSIGELKV</sequence>
<keyword evidence="15" id="KW-1185">Reference proteome</keyword>
<dbReference type="EC" id="4.3.2.2" evidence="6 12"/>
<feature type="domain" description="Adenylosuccinate lyase C-terminal" evidence="13">
    <location>
        <begin position="410"/>
        <end position="494"/>
    </location>
</feature>
<organism evidence="14 15">
    <name type="scientific">Teratosphaeria nubilosa</name>
    <dbReference type="NCBI Taxonomy" id="161662"/>
    <lineage>
        <taxon>Eukaryota</taxon>
        <taxon>Fungi</taxon>
        <taxon>Dikarya</taxon>
        <taxon>Ascomycota</taxon>
        <taxon>Pezizomycotina</taxon>
        <taxon>Dothideomycetes</taxon>
        <taxon>Dothideomycetidae</taxon>
        <taxon>Mycosphaerellales</taxon>
        <taxon>Teratosphaeriaceae</taxon>
        <taxon>Teratosphaeria</taxon>
    </lineage>
</organism>
<dbReference type="InterPro" id="IPR019468">
    <property type="entry name" value="AdenyloSucc_lyase_C"/>
</dbReference>
<protein>
    <recommendedName>
        <fullName evidence="7 12">Adenylosuccinate lyase</fullName>
        <shortName evidence="12">ASL</shortName>
        <ecNumber evidence="6 12">4.3.2.2</ecNumber>
    </recommendedName>
    <alternativeName>
        <fullName evidence="10 12">Adenylosuccinase</fullName>
    </alternativeName>
</protein>
<evidence type="ECO:0000256" key="9">
    <source>
        <dbReference type="ARBA" id="ARBA00023239"/>
    </source>
</evidence>
<dbReference type="FunFam" id="1.10.40.30:FF:000005">
    <property type="entry name" value="Adenylosuccinate lyase"/>
    <property type="match status" value="1"/>
</dbReference>
<evidence type="ECO:0000256" key="7">
    <source>
        <dbReference type="ARBA" id="ARBA00017058"/>
    </source>
</evidence>
<dbReference type="Gene3D" id="1.20.200.10">
    <property type="entry name" value="Fumarase/aspartase (Central domain)"/>
    <property type="match status" value="1"/>
</dbReference>
<dbReference type="InterPro" id="IPR000362">
    <property type="entry name" value="Fumarate_lyase_fam"/>
</dbReference>
<dbReference type="InterPro" id="IPR022761">
    <property type="entry name" value="Fumarate_lyase_N"/>
</dbReference>
<comment type="pathway">
    <text evidence="3 12">Purine metabolism; AMP biosynthesis via de novo pathway; AMP from IMP: step 2/2.</text>
</comment>
<comment type="similarity">
    <text evidence="4 12">Belongs to the lyase 1 family. Adenylosuccinate lyase subfamily.</text>
</comment>
<dbReference type="GO" id="GO:0070626">
    <property type="term" value="F:(S)-2-(5-amino-1-(5-phospho-D-ribosyl)imidazole-4-carboxamido) succinate lyase (fumarate-forming) activity"/>
    <property type="evidence" value="ECO:0007669"/>
    <property type="project" value="TreeGrafter"/>
</dbReference>
<gene>
    <name evidence="14" type="ORF">EJ03DRAFT_331937</name>
</gene>
<dbReference type="CDD" id="cd03302">
    <property type="entry name" value="Adenylsuccinate_lyase_2"/>
    <property type="match status" value="1"/>
</dbReference>
<dbReference type="GO" id="GO:0044208">
    <property type="term" value="P:'de novo' AMP biosynthetic process"/>
    <property type="evidence" value="ECO:0007669"/>
    <property type="project" value="UniProtKB-UniPathway"/>
</dbReference>
<dbReference type="PRINTS" id="PR00149">
    <property type="entry name" value="FUMRATELYASE"/>
</dbReference>
<reference evidence="14" key="1">
    <citation type="journal article" date="2020" name="Stud. Mycol.">
        <title>101 Dothideomycetes genomes: a test case for predicting lifestyles and emergence of pathogens.</title>
        <authorList>
            <person name="Haridas S."/>
            <person name="Albert R."/>
            <person name="Binder M."/>
            <person name="Bloem J."/>
            <person name="Labutti K."/>
            <person name="Salamov A."/>
            <person name="Andreopoulos B."/>
            <person name="Baker S."/>
            <person name="Barry K."/>
            <person name="Bills G."/>
            <person name="Bluhm B."/>
            <person name="Cannon C."/>
            <person name="Castanera R."/>
            <person name="Culley D."/>
            <person name="Daum C."/>
            <person name="Ezra D."/>
            <person name="Gonzalez J."/>
            <person name="Henrissat B."/>
            <person name="Kuo A."/>
            <person name="Liang C."/>
            <person name="Lipzen A."/>
            <person name="Lutzoni F."/>
            <person name="Magnuson J."/>
            <person name="Mondo S."/>
            <person name="Nolan M."/>
            <person name="Ohm R."/>
            <person name="Pangilinan J."/>
            <person name="Park H.-J."/>
            <person name="Ramirez L."/>
            <person name="Alfaro M."/>
            <person name="Sun H."/>
            <person name="Tritt A."/>
            <person name="Yoshinaga Y."/>
            <person name="Zwiers L.-H."/>
            <person name="Turgeon B."/>
            <person name="Goodwin S."/>
            <person name="Spatafora J."/>
            <person name="Crous P."/>
            <person name="Grigoriev I."/>
        </authorList>
    </citation>
    <scope>NUCLEOTIDE SEQUENCE</scope>
    <source>
        <strain evidence="14">CBS 116005</strain>
    </source>
</reference>
<comment type="subunit">
    <text evidence="5">Homotetramer. Residues from neighboring subunits contribute catalytic and substrate-binding residues to each active site.</text>
</comment>
<dbReference type="NCBIfam" id="TIGR00928">
    <property type="entry name" value="purB"/>
    <property type="match status" value="1"/>
</dbReference>
<evidence type="ECO:0000256" key="1">
    <source>
        <dbReference type="ARBA" id="ARBA00000598"/>
    </source>
</evidence>
<evidence type="ECO:0000256" key="10">
    <source>
        <dbReference type="ARBA" id="ARBA00030717"/>
    </source>
</evidence>
<dbReference type="PANTHER" id="PTHR43172">
    <property type="entry name" value="ADENYLOSUCCINATE LYASE"/>
    <property type="match status" value="1"/>
</dbReference>
<dbReference type="PANTHER" id="PTHR43172:SF1">
    <property type="entry name" value="ADENYLOSUCCINATE LYASE"/>
    <property type="match status" value="1"/>
</dbReference>
<keyword evidence="8 12" id="KW-0658">Purine biosynthesis</keyword>
<evidence type="ECO:0000256" key="11">
    <source>
        <dbReference type="ARBA" id="ARBA00047513"/>
    </source>
</evidence>
<dbReference type="Proteomes" id="UP000799436">
    <property type="component" value="Unassembled WGS sequence"/>
</dbReference>
<evidence type="ECO:0000256" key="6">
    <source>
        <dbReference type="ARBA" id="ARBA00012339"/>
    </source>
</evidence>
<evidence type="ECO:0000256" key="5">
    <source>
        <dbReference type="ARBA" id="ARBA00011668"/>
    </source>
</evidence>
<dbReference type="AlphaFoldDB" id="A0A6G1KVM8"/>
<name>A0A6G1KVM8_9PEZI</name>
<evidence type="ECO:0000259" key="13">
    <source>
        <dbReference type="SMART" id="SM00998"/>
    </source>
</evidence>
<dbReference type="GO" id="GO:0006189">
    <property type="term" value="P:'de novo' IMP biosynthetic process"/>
    <property type="evidence" value="ECO:0007669"/>
    <property type="project" value="UniProtKB-UniPathway"/>
</dbReference>
<evidence type="ECO:0000256" key="12">
    <source>
        <dbReference type="RuleBase" id="RU361172"/>
    </source>
</evidence>
<dbReference type="InterPro" id="IPR004769">
    <property type="entry name" value="Pur_lyase"/>
</dbReference>
<dbReference type="UniPathway" id="UPA00075">
    <property type="reaction ID" value="UER00336"/>
</dbReference>
<comment type="catalytic activity">
    <reaction evidence="1 12">
        <text>(2S)-2-[5-amino-1-(5-phospho-beta-D-ribosyl)imidazole-4-carboxamido]succinate = 5-amino-1-(5-phospho-beta-D-ribosyl)imidazole-4-carboxamide + fumarate</text>
        <dbReference type="Rhea" id="RHEA:23920"/>
        <dbReference type="ChEBI" id="CHEBI:29806"/>
        <dbReference type="ChEBI" id="CHEBI:58443"/>
        <dbReference type="ChEBI" id="CHEBI:58475"/>
        <dbReference type="EC" id="4.3.2.2"/>
    </reaction>
</comment>
<evidence type="ECO:0000256" key="3">
    <source>
        <dbReference type="ARBA" id="ARBA00004734"/>
    </source>
</evidence>
<dbReference type="Pfam" id="PF00206">
    <property type="entry name" value="Lyase_1"/>
    <property type="match status" value="1"/>
</dbReference>
<comment type="pathway">
    <text evidence="2 12">Purine metabolism; IMP biosynthesis via de novo pathway; 5-amino-1-(5-phospho-D-ribosyl)imidazole-4-carboxamide from 5-amino-1-(5-phospho-D-ribosyl)imidazole-4-carboxylate: step 2/2.</text>
</comment>
<proteinExistence type="inferred from homology"/>
<evidence type="ECO:0000256" key="2">
    <source>
        <dbReference type="ARBA" id="ARBA00004706"/>
    </source>
</evidence>
<keyword evidence="9 12" id="KW-0456">Lyase</keyword>
<accession>A0A6G1KVM8</accession>
<comment type="catalytic activity">
    <reaction evidence="11 12">
        <text>N(6)-(1,2-dicarboxyethyl)-AMP = fumarate + AMP</text>
        <dbReference type="Rhea" id="RHEA:16853"/>
        <dbReference type="ChEBI" id="CHEBI:29806"/>
        <dbReference type="ChEBI" id="CHEBI:57567"/>
        <dbReference type="ChEBI" id="CHEBI:456215"/>
        <dbReference type="EC" id="4.3.2.2"/>
    </reaction>
</comment>
<dbReference type="EMBL" id="ML995929">
    <property type="protein sequence ID" value="KAF2764319.1"/>
    <property type="molecule type" value="Genomic_DNA"/>
</dbReference>
<evidence type="ECO:0000313" key="14">
    <source>
        <dbReference type="EMBL" id="KAF2764319.1"/>
    </source>
</evidence>
<dbReference type="GO" id="GO:0004018">
    <property type="term" value="F:N6-(1,2-dicarboxyethyl)AMP AMP-lyase (fumarate-forming) activity"/>
    <property type="evidence" value="ECO:0007669"/>
    <property type="project" value="InterPro"/>
</dbReference>
<evidence type="ECO:0000256" key="8">
    <source>
        <dbReference type="ARBA" id="ARBA00022755"/>
    </source>
</evidence>
<evidence type="ECO:0000313" key="15">
    <source>
        <dbReference type="Proteomes" id="UP000799436"/>
    </source>
</evidence>
<dbReference type="OrthoDB" id="406045at2759"/>
<dbReference type="Gene3D" id="1.10.275.60">
    <property type="match status" value="1"/>
</dbReference>
<dbReference type="Gene3D" id="1.10.40.30">
    <property type="entry name" value="Fumarase/aspartase (C-terminal domain)"/>
    <property type="match status" value="1"/>
</dbReference>
<dbReference type="SUPFAM" id="SSF48557">
    <property type="entry name" value="L-aspartase-like"/>
    <property type="match status" value="1"/>
</dbReference>
<dbReference type="UniPathway" id="UPA00074">
    <property type="reaction ID" value="UER00132"/>
</dbReference>
<dbReference type="FunFam" id="1.10.275.60:FF:000001">
    <property type="entry name" value="Adenylosuccinate lyase"/>
    <property type="match status" value="1"/>
</dbReference>
<dbReference type="GO" id="GO:0005829">
    <property type="term" value="C:cytosol"/>
    <property type="evidence" value="ECO:0007669"/>
    <property type="project" value="TreeGrafter"/>
</dbReference>